<dbReference type="FunFam" id="3.30.1490.20:FF:000003">
    <property type="entry name" value="acetyl-CoA carboxylase isoform X1"/>
    <property type="match status" value="1"/>
</dbReference>
<dbReference type="RefSeq" id="WP_084179708.1">
    <property type="nucleotide sequence ID" value="NZ_CP007139.1"/>
</dbReference>
<dbReference type="HOGENOM" id="CLU_372455_0_0_0"/>
<dbReference type="SMART" id="SM00878">
    <property type="entry name" value="Biotin_carb_C"/>
    <property type="match status" value="1"/>
</dbReference>
<dbReference type="InterPro" id="IPR016185">
    <property type="entry name" value="PreATP-grasp_dom_sf"/>
</dbReference>
<dbReference type="Gene3D" id="3.90.226.10">
    <property type="entry name" value="2-enoyl-CoA Hydratase, Chain A, domain 1"/>
    <property type="match status" value="1"/>
</dbReference>
<dbReference type="STRING" id="661478.OP10G_4817"/>
<dbReference type="EC" id="6.3.4.14" evidence="1"/>
<dbReference type="PROSITE" id="PS50979">
    <property type="entry name" value="BC"/>
    <property type="match status" value="1"/>
</dbReference>
<dbReference type="PROSITE" id="PS50975">
    <property type="entry name" value="ATP_GRASP"/>
    <property type="match status" value="1"/>
</dbReference>
<evidence type="ECO:0000256" key="2">
    <source>
        <dbReference type="ARBA" id="ARBA00022598"/>
    </source>
</evidence>
<reference evidence="9 10" key="1">
    <citation type="journal article" date="2014" name="PLoS ONE">
        <title>The first complete genome sequence of the class fimbriimonadia in the phylum armatimonadetes.</title>
        <authorList>
            <person name="Hu Z.Y."/>
            <person name="Wang Y.Z."/>
            <person name="Im W.T."/>
            <person name="Wang S.Y."/>
            <person name="Zhao G.P."/>
            <person name="Zheng H.J."/>
            <person name="Quan Z.X."/>
        </authorList>
    </citation>
    <scope>NUCLEOTIDE SEQUENCE [LARGE SCALE GENOMIC DNA]</scope>
    <source>
        <strain evidence="9">Gsoil 348</strain>
    </source>
</reference>
<dbReference type="PROSITE" id="PS00867">
    <property type="entry name" value="CPSASE_2"/>
    <property type="match status" value="1"/>
</dbReference>
<evidence type="ECO:0000256" key="4">
    <source>
        <dbReference type="ARBA" id="ARBA00022840"/>
    </source>
</evidence>
<dbReference type="GO" id="GO:0046872">
    <property type="term" value="F:metal ion binding"/>
    <property type="evidence" value="ECO:0007669"/>
    <property type="project" value="InterPro"/>
</dbReference>
<dbReference type="GO" id="GO:0005524">
    <property type="term" value="F:ATP binding"/>
    <property type="evidence" value="ECO:0007669"/>
    <property type="project" value="UniProtKB-UniRule"/>
</dbReference>
<dbReference type="Gene3D" id="3.30.470.20">
    <property type="entry name" value="ATP-grasp fold, B domain"/>
    <property type="match status" value="1"/>
</dbReference>
<dbReference type="SUPFAM" id="SSF52096">
    <property type="entry name" value="ClpP/crotonase"/>
    <property type="match status" value="1"/>
</dbReference>
<dbReference type="Pfam" id="PF00289">
    <property type="entry name" value="Biotin_carb_N"/>
    <property type="match status" value="1"/>
</dbReference>
<sequence>MLNVESEGAVLRVTIDRPEVRNAFNDELIAQLSTVFTHVAPEVRAIVLTGSGDTFCAGGDLAWMRKAAGYTEEQNAEDALHLAQLFQSMVECHAVVIARVRGACFGGGCGLVAASDVAIASEDALFAFSEVRLGLVPATISPFVLPKIGAGHARHLFSTGEAFGAAHALRIGLVHDVAPPDDLDAAVAKRIKAVLAAGPAAVASAKQLAQEPPLSLPEAAALLARTRANEEAKEGISAFLEKTQSELSRMIEKLLIANRGEIAVRVIRAAREMRVRTVAVYSDADRDAMHVQLADEAVALGAPEPSASYLDAAKILDAARATGADAIHPGYGFLSERAEFSDACAKTGILFVGPPASAMRRLGAKTDAKALAVQAGVPIVPGMFEPGATDAQLKAAADQIGYPVMLKASAGGGGRGMRAVHNPADFDGELKTASDEALKAFGDGTMMVEKLVERPRHVEVQVLADRHGNVATLFERECSIQRRHQKLIEESPSPLFDSQPGLWPQMAEASRRLVLEAGYFNAGTVEFIVDEAAGAFYFLEVNARLQVEHPVTEMVTGLDLVQWQIRIAQGDRLEIDPRLIAGDRGAMKGHAIEARIVAEDPARNFLPSVGKILAWAEPKAPGVRVDTGYAADAEIPRYYDSMIAKVIAHGDTRAEAIQRLRGALLDFHVLGVRTNVAYLLDVLSHAGFQKGDIDTGFLGREFSEWAPGDIPAEIGAILLTVTPVAKAGAPSAVGAWALADRFRNAR</sequence>
<keyword evidence="5" id="KW-0092">Biotin</keyword>
<evidence type="ECO:0000256" key="6">
    <source>
        <dbReference type="PROSITE-ProRule" id="PRU00409"/>
    </source>
</evidence>
<evidence type="ECO:0000256" key="5">
    <source>
        <dbReference type="ARBA" id="ARBA00023267"/>
    </source>
</evidence>
<dbReference type="InterPro" id="IPR011764">
    <property type="entry name" value="Biotin_carboxylation_dom"/>
</dbReference>
<dbReference type="OrthoDB" id="9763189at2"/>
<evidence type="ECO:0000256" key="3">
    <source>
        <dbReference type="ARBA" id="ARBA00022741"/>
    </source>
</evidence>
<dbReference type="AlphaFoldDB" id="A0A068NYI9"/>
<dbReference type="Proteomes" id="UP000027982">
    <property type="component" value="Chromosome"/>
</dbReference>
<dbReference type="eggNOG" id="COG4770">
    <property type="taxonomic scope" value="Bacteria"/>
</dbReference>
<accession>A0A068NYI9</accession>
<feature type="domain" description="ATP-grasp" evidence="7">
    <location>
        <begin position="369"/>
        <end position="569"/>
    </location>
</feature>
<feature type="domain" description="Biotin carboxylation" evidence="8">
    <location>
        <begin position="250"/>
        <end position="703"/>
    </location>
</feature>
<evidence type="ECO:0000313" key="10">
    <source>
        <dbReference type="Proteomes" id="UP000027982"/>
    </source>
</evidence>
<dbReference type="InterPro" id="IPR001753">
    <property type="entry name" value="Enoyl-CoA_hydra/iso"/>
</dbReference>
<proteinExistence type="predicted"/>
<dbReference type="PANTHER" id="PTHR18866:SF33">
    <property type="entry name" value="METHYLCROTONOYL-COA CARBOXYLASE SUBUNIT ALPHA, MITOCHONDRIAL-RELATED"/>
    <property type="match status" value="1"/>
</dbReference>
<keyword evidence="4 6" id="KW-0067">ATP-binding</keyword>
<keyword evidence="3 6" id="KW-0547">Nucleotide-binding</keyword>
<dbReference type="InterPro" id="IPR005481">
    <property type="entry name" value="BC-like_N"/>
</dbReference>
<dbReference type="SUPFAM" id="SSF51246">
    <property type="entry name" value="Rudiment single hybrid motif"/>
    <property type="match status" value="1"/>
</dbReference>
<dbReference type="Pfam" id="PF00378">
    <property type="entry name" value="ECH_1"/>
    <property type="match status" value="1"/>
</dbReference>
<dbReference type="Pfam" id="PF02786">
    <property type="entry name" value="CPSase_L_D2"/>
    <property type="match status" value="1"/>
</dbReference>
<dbReference type="Pfam" id="PF02785">
    <property type="entry name" value="Biotin_carb_C"/>
    <property type="match status" value="1"/>
</dbReference>
<protein>
    <recommendedName>
        <fullName evidence="1">biotin carboxylase</fullName>
        <ecNumber evidence="1">6.3.4.14</ecNumber>
    </recommendedName>
</protein>
<dbReference type="InterPro" id="IPR005482">
    <property type="entry name" value="Biotin_COase_C"/>
</dbReference>
<dbReference type="InterPro" id="IPR029045">
    <property type="entry name" value="ClpP/crotonase-like_dom_sf"/>
</dbReference>
<dbReference type="SUPFAM" id="SSF56059">
    <property type="entry name" value="Glutathione synthetase ATP-binding domain-like"/>
    <property type="match status" value="1"/>
</dbReference>
<dbReference type="InterPro" id="IPR011761">
    <property type="entry name" value="ATP-grasp"/>
</dbReference>
<name>A0A068NYI9_FIMGI</name>
<dbReference type="InterPro" id="IPR005479">
    <property type="entry name" value="CPAse_ATP-bd"/>
</dbReference>
<dbReference type="EMBL" id="CP007139">
    <property type="protein sequence ID" value="AIE88185.1"/>
    <property type="molecule type" value="Genomic_DNA"/>
</dbReference>
<dbReference type="SUPFAM" id="SSF52440">
    <property type="entry name" value="PreATP-grasp domain"/>
    <property type="match status" value="1"/>
</dbReference>
<keyword evidence="2" id="KW-0436">Ligase</keyword>
<evidence type="ECO:0000313" key="9">
    <source>
        <dbReference type="EMBL" id="AIE88185.1"/>
    </source>
</evidence>
<dbReference type="GO" id="GO:0004075">
    <property type="term" value="F:biotin carboxylase activity"/>
    <property type="evidence" value="ECO:0007669"/>
    <property type="project" value="UniProtKB-EC"/>
</dbReference>
<dbReference type="KEGG" id="fgi:OP10G_4817"/>
<gene>
    <name evidence="9" type="ORF">OP10G_4817</name>
</gene>
<evidence type="ECO:0000256" key="1">
    <source>
        <dbReference type="ARBA" id="ARBA00013263"/>
    </source>
</evidence>
<organism evidence="9 10">
    <name type="scientific">Fimbriimonas ginsengisoli Gsoil 348</name>
    <dbReference type="NCBI Taxonomy" id="661478"/>
    <lineage>
        <taxon>Bacteria</taxon>
        <taxon>Bacillati</taxon>
        <taxon>Armatimonadota</taxon>
        <taxon>Fimbriimonadia</taxon>
        <taxon>Fimbriimonadales</taxon>
        <taxon>Fimbriimonadaceae</taxon>
        <taxon>Fimbriimonas</taxon>
    </lineage>
</organism>
<dbReference type="FunFam" id="3.30.470.20:FF:000028">
    <property type="entry name" value="Methylcrotonoyl-CoA carboxylase subunit alpha, mitochondrial"/>
    <property type="match status" value="1"/>
</dbReference>
<dbReference type="CDD" id="cd06558">
    <property type="entry name" value="crotonase-like"/>
    <property type="match status" value="1"/>
</dbReference>
<dbReference type="PROSITE" id="PS00866">
    <property type="entry name" value="CPSASE_1"/>
    <property type="match status" value="1"/>
</dbReference>
<keyword evidence="10" id="KW-1185">Reference proteome</keyword>
<dbReference type="InterPro" id="IPR011054">
    <property type="entry name" value="Rudment_hybrid_motif"/>
</dbReference>
<dbReference type="InterPro" id="IPR050856">
    <property type="entry name" value="Biotin_carboxylase_complex"/>
</dbReference>
<dbReference type="FunFam" id="3.40.50.20:FF:000010">
    <property type="entry name" value="Propionyl-CoA carboxylase subunit alpha"/>
    <property type="match status" value="1"/>
</dbReference>
<dbReference type="PANTHER" id="PTHR18866">
    <property type="entry name" value="CARBOXYLASE:PYRUVATE/ACETYL-COA/PROPIONYL-COA CARBOXYLASE"/>
    <property type="match status" value="1"/>
</dbReference>
<evidence type="ECO:0000259" key="7">
    <source>
        <dbReference type="PROSITE" id="PS50975"/>
    </source>
</evidence>
<evidence type="ECO:0000259" key="8">
    <source>
        <dbReference type="PROSITE" id="PS50979"/>
    </source>
</evidence>